<protein>
    <submittedName>
        <fullName evidence="2">Uncharacterized protein</fullName>
    </submittedName>
</protein>
<gene>
    <name evidence="2" type="ORF">JYU34_001344</name>
</gene>
<feature type="transmembrane region" description="Helical" evidence="1">
    <location>
        <begin position="24"/>
        <end position="47"/>
    </location>
</feature>
<evidence type="ECO:0000313" key="3">
    <source>
        <dbReference type="Proteomes" id="UP000823941"/>
    </source>
</evidence>
<proteinExistence type="predicted"/>
<sequence length="140" mass="16183">MGGTLSNFNHFISSLLFSCERVSLFGSACVAVTFLLSSLTVLALAGVGAGHNYCYVHFHSVYIDKLRTTTTTRFSLKRFLWRQALRMIWFFHPVEWVKILRRAREARLFHSRRGDAAAALRLLRRLRDSRASYNVTLHLY</sequence>
<dbReference type="Proteomes" id="UP000823941">
    <property type="component" value="Chromosome 3"/>
</dbReference>
<keyword evidence="1" id="KW-1133">Transmembrane helix</keyword>
<evidence type="ECO:0000313" key="2">
    <source>
        <dbReference type="EMBL" id="KAG7311922.1"/>
    </source>
</evidence>
<accession>A0ABQ7R3Q3</accession>
<keyword evidence="1" id="KW-0812">Transmembrane</keyword>
<comment type="caution">
    <text evidence="2">The sequence shown here is derived from an EMBL/GenBank/DDBJ whole genome shotgun (WGS) entry which is preliminary data.</text>
</comment>
<keyword evidence="3" id="KW-1185">Reference proteome</keyword>
<keyword evidence="1" id="KW-0472">Membrane</keyword>
<reference evidence="2 3" key="1">
    <citation type="submission" date="2021-06" db="EMBL/GenBank/DDBJ databases">
        <title>A haploid diamondback moth (Plutella xylostella L.) genome assembly resolves 31 chromosomes and identifies a diamide resistance mutation.</title>
        <authorList>
            <person name="Ward C.M."/>
            <person name="Perry K.D."/>
            <person name="Baker G."/>
            <person name="Powis K."/>
            <person name="Heckel D.G."/>
            <person name="Baxter S.W."/>
        </authorList>
    </citation>
    <scope>NUCLEOTIDE SEQUENCE [LARGE SCALE GENOMIC DNA]</scope>
    <source>
        <strain evidence="2 3">LV</strain>
        <tissue evidence="2">Single pupa</tissue>
    </source>
</reference>
<evidence type="ECO:0000256" key="1">
    <source>
        <dbReference type="SAM" id="Phobius"/>
    </source>
</evidence>
<name>A0ABQ7R3Q3_PLUXY</name>
<organism evidence="2 3">
    <name type="scientific">Plutella xylostella</name>
    <name type="common">Diamondback moth</name>
    <name type="synonym">Plutella maculipennis</name>
    <dbReference type="NCBI Taxonomy" id="51655"/>
    <lineage>
        <taxon>Eukaryota</taxon>
        <taxon>Metazoa</taxon>
        <taxon>Ecdysozoa</taxon>
        <taxon>Arthropoda</taxon>
        <taxon>Hexapoda</taxon>
        <taxon>Insecta</taxon>
        <taxon>Pterygota</taxon>
        <taxon>Neoptera</taxon>
        <taxon>Endopterygota</taxon>
        <taxon>Lepidoptera</taxon>
        <taxon>Glossata</taxon>
        <taxon>Ditrysia</taxon>
        <taxon>Yponomeutoidea</taxon>
        <taxon>Plutellidae</taxon>
        <taxon>Plutella</taxon>
    </lineage>
</organism>
<dbReference type="EMBL" id="JAHIBW010000003">
    <property type="protein sequence ID" value="KAG7311922.1"/>
    <property type="molecule type" value="Genomic_DNA"/>
</dbReference>